<dbReference type="AlphaFoldDB" id="A0A9X7CFG9"/>
<feature type="domain" description="P/Homo B" evidence="3">
    <location>
        <begin position="36"/>
        <end position="222"/>
    </location>
</feature>
<evidence type="ECO:0000313" key="4">
    <source>
        <dbReference type="EMBL" id="PGO80605.1"/>
    </source>
</evidence>
<dbReference type="EMBL" id="NUIQ01000030">
    <property type="protein sequence ID" value="PGO80605.1"/>
    <property type="molecule type" value="Genomic_DNA"/>
</dbReference>
<dbReference type="InterPro" id="IPR002884">
    <property type="entry name" value="P_dom"/>
</dbReference>
<reference evidence="4 5" key="1">
    <citation type="submission" date="2017-09" db="EMBL/GenBank/DDBJ databases">
        <title>Large-scale bioinformatics analysis of Bacillus genomes uncovers conserved roles of natural products in bacterial physiology.</title>
        <authorList>
            <consortium name="Agbiome Team Llc"/>
            <person name="Bleich R.M."/>
            <person name="Grubbs K.J."/>
            <person name="Santa Maria K.C."/>
            <person name="Allen S.E."/>
            <person name="Farag S."/>
            <person name="Shank E.A."/>
            <person name="Bowers A."/>
        </authorList>
    </citation>
    <scope>NUCLEOTIDE SEQUENCE [LARGE SCALE GENOMIC DNA]</scope>
    <source>
        <strain evidence="4 5">AFS049141</strain>
    </source>
</reference>
<dbReference type="GO" id="GO:0004252">
    <property type="term" value="F:serine-type endopeptidase activity"/>
    <property type="evidence" value="ECO:0007669"/>
    <property type="project" value="InterPro"/>
</dbReference>
<gene>
    <name evidence="4" type="ORF">CN980_03135</name>
</gene>
<dbReference type="Proteomes" id="UP000223834">
    <property type="component" value="Unassembled WGS sequence"/>
</dbReference>
<protein>
    <recommendedName>
        <fullName evidence="3">P/Homo B domain-containing protein</fullName>
    </recommendedName>
</protein>
<dbReference type="GO" id="GO:0006508">
    <property type="term" value="P:proteolysis"/>
    <property type="evidence" value="ECO:0007669"/>
    <property type="project" value="UniProtKB-KW"/>
</dbReference>
<comment type="caution">
    <text evidence="4">The sequence shown here is derived from an EMBL/GenBank/DDBJ whole genome shotgun (WGS) entry which is preliminary data.</text>
</comment>
<dbReference type="SUPFAM" id="SSF49785">
    <property type="entry name" value="Galactose-binding domain-like"/>
    <property type="match status" value="1"/>
</dbReference>
<accession>A0A9X7CFG9</accession>
<keyword evidence="1" id="KW-0645">Protease</keyword>
<sequence length="222" mass="23720">MGNQYFLQTTIDVHGEPIVIQVAIPTHVALLLKQLGIPDCCTFSTQTFSNPTPIVMPETGTAGIADPYPSQIVVEGMSGVIEKITVTLKNIKSTWPDDIGVLLMGPQGQTLILMSDVGKSEDIINVTLILDDDAANPLPAEDPVVSGTFKPANYRDQFGNDNWPTPAPVPPYGDPALGQGLNIFNGTDPNGTWNLYVVDDYNNDVSSITGGWELTITTSCSG</sequence>
<name>A0A9X7CFG9_BACCE</name>
<keyword evidence="2" id="KW-0378">Hydrolase</keyword>
<dbReference type="InterPro" id="IPR008979">
    <property type="entry name" value="Galactose-bd-like_sf"/>
</dbReference>
<evidence type="ECO:0000256" key="2">
    <source>
        <dbReference type="ARBA" id="ARBA00022801"/>
    </source>
</evidence>
<organism evidence="4 5">
    <name type="scientific">Bacillus cereus</name>
    <dbReference type="NCBI Taxonomy" id="1396"/>
    <lineage>
        <taxon>Bacteria</taxon>
        <taxon>Bacillati</taxon>
        <taxon>Bacillota</taxon>
        <taxon>Bacilli</taxon>
        <taxon>Bacillales</taxon>
        <taxon>Bacillaceae</taxon>
        <taxon>Bacillus</taxon>
        <taxon>Bacillus cereus group</taxon>
    </lineage>
</organism>
<proteinExistence type="predicted"/>
<dbReference type="PROSITE" id="PS51829">
    <property type="entry name" value="P_HOMO_B"/>
    <property type="match status" value="1"/>
</dbReference>
<evidence type="ECO:0000313" key="5">
    <source>
        <dbReference type="Proteomes" id="UP000223834"/>
    </source>
</evidence>
<evidence type="ECO:0000256" key="1">
    <source>
        <dbReference type="ARBA" id="ARBA00022670"/>
    </source>
</evidence>
<evidence type="ECO:0000259" key="3">
    <source>
        <dbReference type="PROSITE" id="PS51829"/>
    </source>
</evidence>
<dbReference type="Gene3D" id="2.60.120.260">
    <property type="entry name" value="Galactose-binding domain-like"/>
    <property type="match status" value="1"/>
</dbReference>